<name>A0A2J6R7B0_HYAVF</name>
<evidence type="ECO:0000256" key="3">
    <source>
        <dbReference type="ARBA" id="ARBA00022989"/>
    </source>
</evidence>
<dbReference type="Pfam" id="PF07690">
    <property type="entry name" value="MFS_1"/>
    <property type="match status" value="1"/>
</dbReference>
<dbReference type="AlphaFoldDB" id="A0A2J6R7B0"/>
<evidence type="ECO:0000313" key="8">
    <source>
        <dbReference type="Proteomes" id="UP000235786"/>
    </source>
</evidence>
<evidence type="ECO:0000256" key="4">
    <source>
        <dbReference type="ARBA" id="ARBA00023136"/>
    </source>
</evidence>
<dbReference type="PANTHER" id="PTHR23502:SF22">
    <property type="entry name" value="MAJOR FACILITATOR SUPERFAMILY (MFS) PROFILE DOMAIN-CONTAINING PROTEIN"/>
    <property type="match status" value="1"/>
</dbReference>
<comment type="subcellular location">
    <subcellularLocation>
        <location evidence="1">Membrane</location>
        <topology evidence="1">Multi-pass membrane protein</topology>
    </subcellularLocation>
</comment>
<evidence type="ECO:0000313" key="7">
    <source>
        <dbReference type="EMBL" id="PMD34403.1"/>
    </source>
</evidence>
<feature type="transmembrane region" description="Helical" evidence="6">
    <location>
        <begin position="138"/>
        <end position="161"/>
    </location>
</feature>
<keyword evidence="2 6" id="KW-0812">Transmembrane</keyword>
<feature type="transmembrane region" description="Helical" evidence="6">
    <location>
        <begin position="238"/>
        <end position="263"/>
    </location>
</feature>
<evidence type="ECO:0000256" key="5">
    <source>
        <dbReference type="SAM" id="MobiDB-lite"/>
    </source>
</evidence>
<feature type="transmembrane region" description="Helical" evidence="6">
    <location>
        <begin position="329"/>
        <end position="350"/>
    </location>
</feature>
<feature type="region of interest" description="Disordered" evidence="5">
    <location>
        <begin position="1"/>
        <end position="20"/>
    </location>
</feature>
<evidence type="ECO:0000256" key="6">
    <source>
        <dbReference type="SAM" id="Phobius"/>
    </source>
</evidence>
<dbReference type="GO" id="GO:0022857">
    <property type="term" value="F:transmembrane transporter activity"/>
    <property type="evidence" value="ECO:0007669"/>
    <property type="project" value="InterPro"/>
</dbReference>
<feature type="transmembrane region" description="Helical" evidence="6">
    <location>
        <begin position="425"/>
        <end position="445"/>
    </location>
</feature>
<keyword evidence="4 6" id="KW-0472">Membrane</keyword>
<protein>
    <submittedName>
        <fullName evidence="7">Polyamine transporter</fullName>
    </submittedName>
</protein>
<feature type="transmembrane region" description="Helical" evidence="6">
    <location>
        <begin position="394"/>
        <end position="413"/>
    </location>
</feature>
<reference evidence="7 8" key="1">
    <citation type="submission" date="2016-04" db="EMBL/GenBank/DDBJ databases">
        <title>A degradative enzymes factory behind the ericoid mycorrhizal symbiosis.</title>
        <authorList>
            <consortium name="DOE Joint Genome Institute"/>
            <person name="Martino E."/>
            <person name="Morin E."/>
            <person name="Grelet G."/>
            <person name="Kuo A."/>
            <person name="Kohler A."/>
            <person name="Daghino S."/>
            <person name="Barry K."/>
            <person name="Choi C."/>
            <person name="Cichocki N."/>
            <person name="Clum A."/>
            <person name="Copeland A."/>
            <person name="Hainaut M."/>
            <person name="Haridas S."/>
            <person name="Labutti K."/>
            <person name="Lindquist E."/>
            <person name="Lipzen A."/>
            <person name="Khouja H.-R."/>
            <person name="Murat C."/>
            <person name="Ohm R."/>
            <person name="Olson A."/>
            <person name="Spatafora J."/>
            <person name="Veneault-Fourrey C."/>
            <person name="Henrissat B."/>
            <person name="Grigoriev I."/>
            <person name="Martin F."/>
            <person name="Perotto S."/>
        </authorList>
    </citation>
    <scope>NUCLEOTIDE SEQUENCE [LARGE SCALE GENOMIC DNA]</scope>
    <source>
        <strain evidence="7 8">F</strain>
    </source>
</reference>
<gene>
    <name evidence="7" type="ORF">L207DRAFT_547579</name>
</gene>
<organism evidence="7 8">
    <name type="scientific">Hyaloscypha variabilis (strain UAMH 11265 / GT02V1 / F)</name>
    <name type="common">Meliniomyces variabilis</name>
    <dbReference type="NCBI Taxonomy" id="1149755"/>
    <lineage>
        <taxon>Eukaryota</taxon>
        <taxon>Fungi</taxon>
        <taxon>Dikarya</taxon>
        <taxon>Ascomycota</taxon>
        <taxon>Pezizomycotina</taxon>
        <taxon>Leotiomycetes</taxon>
        <taxon>Helotiales</taxon>
        <taxon>Hyaloscyphaceae</taxon>
        <taxon>Hyaloscypha</taxon>
        <taxon>Hyaloscypha variabilis</taxon>
    </lineage>
</organism>
<dbReference type="Gene3D" id="1.20.1250.20">
    <property type="entry name" value="MFS general substrate transporter like domains"/>
    <property type="match status" value="1"/>
</dbReference>
<dbReference type="GO" id="GO:0005886">
    <property type="term" value="C:plasma membrane"/>
    <property type="evidence" value="ECO:0007669"/>
    <property type="project" value="TreeGrafter"/>
</dbReference>
<dbReference type="InterPro" id="IPR036259">
    <property type="entry name" value="MFS_trans_sf"/>
</dbReference>
<dbReference type="Proteomes" id="UP000235786">
    <property type="component" value="Unassembled WGS sequence"/>
</dbReference>
<dbReference type="STRING" id="1149755.A0A2J6R7B0"/>
<sequence length="477" mass="52940">MENIQATKRSSDVDTVEETITGPRKEHKGVILIPRPSDDPLDPLNWPMGKKIKILAVISFATFTGFSACLAGQLQVVPQSKLYKVTTNQMAYQMTHTNDYNGFIVSRFFGAFFGSVAGVLGPRILVDLFFLHQRGRAFTVFHWCFDFGTVAGPTLSAIIAANTNWTYTYKWTTGLVGAVIVLVFLFLEETSWDRGEGVVNLVPAANFFTNRIATFLPGTRVTSKTTFAQTLKAVTTPFIIAASPVTLVLSVYTLVNFGFYVAMNSISPVFLQKPVIAGGYGFNTMQNAEFSFVHWIGIIIALVYGQCLSDRLPLYICTHFGRGIWKPEYRLHALWIPSIINPIGLGLWGAGLQYHLSWVVLAVAQVFVTFGSLSITPITVNYINECFIGHPAEASIAVNVYRVGFGLSVAFYIKEWVAKTGVGWAYGMMAFFEIGSFAFILLLMWKGHNIRGLTWGHLSESEEGEHVVEEKRVQEKA</sequence>
<keyword evidence="8" id="KW-1185">Reference proteome</keyword>
<feature type="transmembrane region" description="Helical" evidence="6">
    <location>
        <begin position="292"/>
        <end position="308"/>
    </location>
</feature>
<dbReference type="PANTHER" id="PTHR23502">
    <property type="entry name" value="MAJOR FACILITATOR SUPERFAMILY"/>
    <property type="match status" value="1"/>
</dbReference>
<proteinExistence type="predicted"/>
<dbReference type="EMBL" id="KZ613954">
    <property type="protein sequence ID" value="PMD34403.1"/>
    <property type="molecule type" value="Genomic_DNA"/>
</dbReference>
<feature type="transmembrane region" description="Helical" evidence="6">
    <location>
        <begin position="104"/>
        <end position="126"/>
    </location>
</feature>
<evidence type="ECO:0000256" key="1">
    <source>
        <dbReference type="ARBA" id="ARBA00004141"/>
    </source>
</evidence>
<keyword evidence="3 6" id="KW-1133">Transmembrane helix</keyword>
<dbReference type="OrthoDB" id="2533084at2759"/>
<evidence type="ECO:0000256" key="2">
    <source>
        <dbReference type="ARBA" id="ARBA00022692"/>
    </source>
</evidence>
<feature type="transmembrane region" description="Helical" evidence="6">
    <location>
        <begin position="356"/>
        <end position="382"/>
    </location>
</feature>
<feature type="transmembrane region" description="Helical" evidence="6">
    <location>
        <begin position="167"/>
        <end position="187"/>
    </location>
</feature>
<feature type="transmembrane region" description="Helical" evidence="6">
    <location>
        <begin position="54"/>
        <end position="74"/>
    </location>
</feature>
<dbReference type="SUPFAM" id="SSF103473">
    <property type="entry name" value="MFS general substrate transporter"/>
    <property type="match status" value="1"/>
</dbReference>
<dbReference type="InterPro" id="IPR011701">
    <property type="entry name" value="MFS"/>
</dbReference>
<accession>A0A2J6R7B0</accession>